<reference evidence="11 12" key="1">
    <citation type="submission" date="2017-05" db="EMBL/GenBank/DDBJ databases">
        <authorList>
            <person name="Song R."/>
            <person name="Chenine A.L."/>
            <person name="Ruprecht R.M."/>
        </authorList>
    </citation>
    <scope>NUCLEOTIDE SEQUENCE [LARGE SCALE GENOMIC DNA]</scope>
    <source>
        <strain evidence="11 12">CECT 8898</strain>
    </source>
</reference>
<dbReference type="PANTHER" id="PTHR42829:SF2">
    <property type="entry name" value="NADH-UBIQUINONE OXIDOREDUCTASE CHAIN 5"/>
    <property type="match status" value="1"/>
</dbReference>
<proteinExistence type="predicted"/>
<feature type="transmembrane region" description="Helical" evidence="8">
    <location>
        <begin position="289"/>
        <end position="310"/>
    </location>
</feature>
<dbReference type="Proteomes" id="UP000207598">
    <property type="component" value="Unassembled WGS sequence"/>
</dbReference>
<dbReference type="RefSeq" id="WP_094019777.1">
    <property type="nucleotide sequence ID" value="NZ_FXYF01000002.1"/>
</dbReference>
<dbReference type="EC" id="1.6.5.11" evidence="11"/>
<feature type="transmembrane region" description="Helical" evidence="8">
    <location>
        <begin position="142"/>
        <end position="161"/>
    </location>
</feature>
<name>A0A238K2H0_9RHOB</name>
<dbReference type="OrthoDB" id="9811798at2"/>
<feature type="transmembrane region" description="Helical" evidence="8">
    <location>
        <begin position="384"/>
        <end position="409"/>
    </location>
</feature>
<dbReference type="PANTHER" id="PTHR42829">
    <property type="entry name" value="NADH-UBIQUINONE OXIDOREDUCTASE CHAIN 5"/>
    <property type="match status" value="1"/>
</dbReference>
<dbReference type="GO" id="GO:0042773">
    <property type="term" value="P:ATP synthesis coupled electron transport"/>
    <property type="evidence" value="ECO:0007669"/>
    <property type="project" value="InterPro"/>
</dbReference>
<dbReference type="EMBL" id="FXYF01000002">
    <property type="protein sequence ID" value="SMX36574.1"/>
    <property type="molecule type" value="Genomic_DNA"/>
</dbReference>
<feature type="transmembrane region" description="Helical" evidence="8">
    <location>
        <begin position="317"/>
        <end position="339"/>
    </location>
</feature>
<feature type="transmembrane region" description="Helical" evidence="8">
    <location>
        <begin position="261"/>
        <end position="283"/>
    </location>
</feature>
<dbReference type="GO" id="GO:0016020">
    <property type="term" value="C:membrane"/>
    <property type="evidence" value="ECO:0007669"/>
    <property type="project" value="UniProtKB-SubCell"/>
</dbReference>
<accession>A0A238K2H0</accession>
<keyword evidence="3 6" id="KW-0812">Transmembrane</keyword>
<dbReference type="Pfam" id="PF00662">
    <property type="entry name" value="Proton_antipo_N"/>
    <property type="match status" value="1"/>
</dbReference>
<evidence type="ECO:0000256" key="1">
    <source>
        <dbReference type="ARBA" id="ARBA00002378"/>
    </source>
</evidence>
<dbReference type="GO" id="GO:0012505">
    <property type="term" value="C:endomembrane system"/>
    <property type="evidence" value="ECO:0007669"/>
    <property type="project" value="UniProtKB-SubCell"/>
</dbReference>
<dbReference type="NCBIfam" id="NF005141">
    <property type="entry name" value="PRK06590.1"/>
    <property type="match status" value="1"/>
</dbReference>
<evidence type="ECO:0000256" key="8">
    <source>
        <dbReference type="SAM" id="Phobius"/>
    </source>
</evidence>
<dbReference type="InterPro" id="IPR001516">
    <property type="entry name" value="Proton_antipo_N"/>
</dbReference>
<evidence type="ECO:0000256" key="4">
    <source>
        <dbReference type="ARBA" id="ARBA00022989"/>
    </source>
</evidence>
<keyword evidence="5 8" id="KW-0472">Membrane</keyword>
<dbReference type="NCBIfam" id="TIGR01974">
    <property type="entry name" value="NDH_I_L"/>
    <property type="match status" value="1"/>
</dbReference>
<keyword evidence="12" id="KW-1185">Reference proteome</keyword>
<evidence type="ECO:0000256" key="5">
    <source>
        <dbReference type="ARBA" id="ARBA00023136"/>
    </source>
</evidence>
<dbReference type="AlphaFoldDB" id="A0A238K2H0"/>
<dbReference type="GO" id="GO:0015990">
    <property type="term" value="P:electron transport coupled proton transport"/>
    <property type="evidence" value="ECO:0007669"/>
    <property type="project" value="TreeGrafter"/>
</dbReference>
<evidence type="ECO:0000259" key="10">
    <source>
        <dbReference type="Pfam" id="PF00662"/>
    </source>
</evidence>
<feature type="transmembrane region" description="Helical" evidence="8">
    <location>
        <begin position="592"/>
        <end position="612"/>
    </location>
</feature>
<dbReference type="PRINTS" id="PR01434">
    <property type="entry name" value="NADHDHGNASE5"/>
</dbReference>
<protein>
    <submittedName>
        <fullName evidence="11">NADH-quinone oxidoreductase subunit L</fullName>
        <ecNumber evidence="11">1.6.5.11</ecNumber>
    </submittedName>
</protein>
<evidence type="ECO:0000256" key="7">
    <source>
        <dbReference type="SAM" id="MobiDB-lite"/>
    </source>
</evidence>
<evidence type="ECO:0000259" key="9">
    <source>
        <dbReference type="Pfam" id="PF00361"/>
    </source>
</evidence>
<feature type="domain" description="NADH-Ubiquinone oxidoreductase (complex I) chain 5 N-terminal" evidence="10">
    <location>
        <begin position="62"/>
        <end position="108"/>
    </location>
</feature>
<gene>
    <name evidence="11" type="primary">nuoL</name>
    <name evidence="11" type="ORF">MAA8898_00916</name>
</gene>
<evidence type="ECO:0000256" key="6">
    <source>
        <dbReference type="RuleBase" id="RU000320"/>
    </source>
</evidence>
<feature type="transmembrane region" description="Helical" evidence="8">
    <location>
        <begin position="119"/>
        <end position="136"/>
    </location>
</feature>
<evidence type="ECO:0000313" key="11">
    <source>
        <dbReference type="EMBL" id="SMX36574.1"/>
    </source>
</evidence>
<comment type="subcellular location">
    <subcellularLocation>
        <location evidence="2">Endomembrane system</location>
        <topology evidence="2">Multi-pass membrane protein</topology>
    </subcellularLocation>
    <subcellularLocation>
        <location evidence="6">Membrane</location>
        <topology evidence="6">Multi-pass membrane protein</topology>
    </subcellularLocation>
</comment>
<dbReference type="InterPro" id="IPR003945">
    <property type="entry name" value="NU5C-like"/>
</dbReference>
<sequence>MESIVLFAPLAGALIAGFGWKLTGIRGAQWISTGLLFLACAFSWIIFFQHGPETRHVEVMSWITSGTLDTSWGIRLDRLTSIMLIVVTTVSSLVHLYSFGYMAHDDNFKEGEESYKPRFFAYLSFFTFAMLMLVTSDNLVQMFFGWEGVGVASYLLIGFYYRKPSANAAAIKAFVVNRVGDFGFALGIFALFFLTDSVKFDDVFAAAPDLAATQITFLWTSWNAAELVAFLLFVGAMGKSAQFILHTWLPDAMEGPTPVSALIHAATMVTAGVFLVCRMSPIMEFAPHATAFITFLGATTAFFAATVGLVQNDIKRVIAYSTCSQLGYMFVAAGVGVYSVAMFHLFTHAFFKAMLFLGAGSVIHGMHHEQDMRNYGGLRKKLPYTFWAMMIGTLAITGVGIPLTTIGFAGFLSKDAVIESAYAGTNGGFAFWALVIAALFTSFYSWRLMFMTFYGKPRGDKHTHEHAHESPTVMLVPLGVLALGAVFSGMLWYGSFFGDHDRVNRFFGIPSAHAAAAEHGEAADAGHAAPAAEADHAAPAADAAHAEPAADTAQAEAADGHADAGYAAPGAGAIYMAPDNHVMDDAHHAPKWVKVSPFIAMIIGFAVAYWFYIVNPAMPRRLAESQRPLYLFLLNKWYIDEIYDFLFVQPAKALGRILWKGGDEAIIKGGINGLAMGVVPFFTRLAGRAQSGYIFTYAFWMVIGIAVFITWMTLSGGAH</sequence>
<comment type="function">
    <text evidence="1">NDH-1 shuttles electrons from NADH, via FMN and iron-sulfur (Fe-S) centers, to quinones in the respiratory chain. The immediate electron acceptor for the enzyme in this species is believed to be ubiquinone. Couples the redox reaction to proton translocation (for every two electrons transferred, four hydrogen ions are translocated across the cytoplasmic membrane), and thus conserves the redox energy in a proton gradient.</text>
</comment>
<dbReference type="Pfam" id="PF00361">
    <property type="entry name" value="Proton_antipo_M"/>
    <property type="match status" value="1"/>
</dbReference>
<evidence type="ECO:0000256" key="3">
    <source>
        <dbReference type="ARBA" id="ARBA00022692"/>
    </source>
</evidence>
<evidence type="ECO:0000313" key="12">
    <source>
        <dbReference type="Proteomes" id="UP000207598"/>
    </source>
</evidence>
<dbReference type="GO" id="GO:0003954">
    <property type="term" value="F:NADH dehydrogenase activity"/>
    <property type="evidence" value="ECO:0007669"/>
    <property type="project" value="TreeGrafter"/>
</dbReference>
<dbReference type="InterPro" id="IPR001750">
    <property type="entry name" value="ND/Mrp_TM"/>
</dbReference>
<organism evidence="11 12">
    <name type="scientific">Maliponia aquimaris</name>
    <dbReference type="NCBI Taxonomy" id="1673631"/>
    <lineage>
        <taxon>Bacteria</taxon>
        <taxon>Pseudomonadati</taxon>
        <taxon>Pseudomonadota</taxon>
        <taxon>Alphaproteobacteria</taxon>
        <taxon>Rhodobacterales</taxon>
        <taxon>Paracoccaceae</taxon>
        <taxon>Maliponia</taxon>
    </lineage>
</organism>
<dbReference type="PRINTS" id="PR01435">
    <property type="entry name" value="NPOXDRDTASE5"/>
</dbReference>
<feature type="transmembrane region" description="Helical" evidence="8">
    <location>
        <begin position="429"/>
        <end position="450"/>
    </location>
</feature>
<keyword evidence="4 8" id="KW-1133">Transmembrane helix</keyword>
<dbReference type="GO" id="GO:0008137">
    <property type="term" value="F:NADH dehydrogenase (ubiquinone) activity"/>
    <property type="evidence" value="ECO:0007669"/>
    <property type="project" value="InterPro"/>
</dbReference>
<feature type="transmembrane region" description="Helical" evidence="8">
    <location>
        <begin position="471"/>
        <end position="493"/>
    </location>
</feature>
<evidence type="ECO:0000256" key="2">
    <source>
        <dbReference type="ARBA" id="ARBA00004127"/>
    </source>
</evidence>
<feature type="domain" description="NADH:quinone oxidoreductase/Mrp antiporter transmembrane" evidence="9">
    <location>
        <begin position="136"/>
        <end position="440"/>
    </location>
</feature>
<feature type="transmembrane region" description="Helical" evidence="8">
    <location>
        <begin position="345"/>
        <end position="363"/>
    </location>
</feature>
<feature type="transmembrane region" description="Helical" evidence="8">
    <location>
        <begin position="82"/>
        <end position="99"/>
    </location>
</feature>
<dbReference type="Gene3D" id="1.20.5.2700">
    <property type="match status" value="1"/>
</dbReference>
<feature type="region of interest" description="Disordered" evidence="7">
    <location>
        <begin position="536"/>
        <end position="555"/>
    </location>
</feature>
<feature type="transmembrane region" description="Helical" evidence="8">
    <location>
        <begin position="694"/>
        <end position="714"/>
    </location>
</feature>
<keyword evidence="11" id="KW-0560">Oxidoreductase</keyword>
<feature type="transmembrane region" description="Helical" evidence="8">
    <location>
        <begin position="173"/>
        <end position="194"/>
    </location>
</feature>
<dbReference type="InterPro" id="IPR018393">
    <property type="entry name" value="NADHpl_OxRdtase_5_subgr"/>
</dbReference>
<feature type="transmembrane region" description="Helical" evidence="8">
    <location>
        <begin position="29"/>
        <end position="47"/>
    </location>
</feature>